<keyword evidence="10" id="KW-1185">Reference proteome</keyword>
<keyword evidence="6" id="KW-0998">Cell outer membrane</keyword>
<keyword evidence="7" id="KW-0449">Lipoprotein</keyword>
<evidence type="ECO:0000256" key="7">
    <source>
        <dbReference type="ARBA" id="ARBA00023288"/>
    </source>
</evidence>
<dbReference type="Proteomes" id="UP000483379">
    <property type="component" value="Unassembled WGS sequence"/>
</dbReference>
<dbReference type="GO" id="GO:0009252">
    <property type="term" value="P:peptidoglycan biosynthetic process"/>
    <property type="evidence" value="ECO:0007669"/>
    <property type="project" value="UniProtKB-KW"/>
</dbReference>
<accession>A0A6M0K105</accession>
<evidence type="ECO:0000256" key="1">
    <source>
        <dbReference type="ARBA" id="ARBA00022729"/>
    </source>
</evidence>
<keyword evidence="5" id="KW-0564">Palmitate</keyword>
<dbReference type="GO" id="GO:0031241">
    <property type="term" value="C:periplasmic side of cell outer membrane"/>
    <property type="evidence" value="ECO:0007669"/>
    <property type="project" value="TreeGrafter"/>
</dbReference>
<dbReference type="RefSeq" id="WP_164452468.1">
    <property type="nucleotide sequence ID" value="NZ_JAAIJQ010000020.1"/>
</dbReference>
<dbReference type="PANTHER" id="PTHR38038">
    <property type="entry name" value="PENICILLIN-BINDING PROTEIN ACTIVATOR LPOA"/>
    <property type="match status" value="1"/>
</dbReference>
<keyword evidence="4 8" id="KW-0472">Membrane</keyword>
<comment type="caution">
    <text evidence="9">The sequence shown here is derived from an EMBL/GenBank/DDBJ whole genome shotgun (WGS) entry which is preliminary data.</text>
</comment>
<dbReference type="Gene3D" id="1.25.40.10">
    <property type="entry name" value="Tetratricopeptide repeat domain"/>
    <property type="match status" value="1"/>
</dbReference>
<evidence type="ECO:0000256" key="5">
    <source>
        <dbReference type="ARBA" id="ARBA00023139"/>
    </source>
</evidence>
<name>A0A6M0K105_9GAMM</name>
<keyword evidence="3" id="KW-0573">Peptidoglycan synthesis</keyword>
<reference evidence="9 10" key="1">
    <citation type="submission" date="2020-02" db="EMBL/GenBank/DDBJ databases">
        <title>Genome sequences of Thiorhodococcus mannitoliphagus and Thiorhodococcus minor, purple sulfur photosynthetic bacteria in the gammaproteobacterial family, Chromatiaceae.</title>
        <authorList>
            <person name="Aviles F.A."/>
            <person name="Meyer T.E."/>
            <person name="Kyndt J.A."/>
        </authorList>
    </citation>
    <scope>NUCLEOTIDE SEQUENCE [LARGE SCALE GENOMIC DNA]</scope>
    <source>
        <strain evidence="9 10">DSM 11518</strain>
    </source>
</reference>
<dbReference type="InterPro" id="IPR028082">
    <property type="entry name" value="Peripla_BP_I"/>
</dbReference>
<dbReference type="PANTHER" id="PTHR38038:SF1">
    <property type="entry name" value="PENICILLIN-BINDING PROTEIN ACTIVATOR LPOA"/>
    <property type="match status" value="1"/>
</dbReference>
<evidence type="ECO:0000256" key="3">
    <source>
        <dbReference type="ARBA" id="ARBA00022984"/>
    </source>
</evidence>
<evidence type="ECO:0000313" key="9">
    <source>
        <dbReference type="EMBL" id="NEV61995.1"/>
    </source>
</evidence>
<feature type="transmembrane region" description="Helical" evidence="8">
    <location>
        <begin position="21"/>
        <end position="40"/>
    </location>
</feature>
<proteinExistence type="predicted"/>
<dbReference type="GO" id="GO:0030234">
    <property type="term" value="F:enzyme regulator activity"/>
    <property type="evidence" value="ECO:0007669"/>
    <property type="project" value="TreeGrafter"/>
</dbReference>
<keyword evidence="1" id="KW-0732">Signal</keyword>
<protein>
    <submittedName>
        <fullName evidence="9">ABC transporter substrate-binding protein</fullName>
    </submittedName>
</protein>
<dbReference type="Gene3D" id="1.25.40.650">
    <property type="match status" value="1"/>
</dbReference>
<dbReference type="AlphaFoldDB" id="A0A6M0K105"/>
<evidence type="ECO:0000256" key="4">
    <source>
        <dbReference type="ARBA" id="ARBA00023136"/>
    </source>
</evidence>
<evidence type="ECO:0000313" key="10">
    <source>
        <dbReference type="Proteomes" id="UP000483379"/>
    </source>
</evidence>
<sequence length="615" mass="65070">MFTPHRQTRHPAKRSITASRLITAPLLIAIGVSGCAVAPIQDESVILAPVSSAELSRARSLESQGKSGDAAKLYLSLASQAQPPAKAQLQIKAAQAYSASGRSAEAERTISAISRQSLTPGQQQLLLLTQAELALTADRPKDAIKSLERMRATSLPQDLKAKRLGMLASAQRLDNDAIAAAETLNALDGLQDDRKARLDNQVSLVSTLGLLSQSQLQTLARQGRGAMKGWAEVALLTQGSGADPGQLDSRYRQWKRSHSGHPALADLGRAYAETLSGGYAAGDRVTIMLPRSGRFAAAAKVVRDGIEAASRLDSGGNRPTLSFVDSTNAGRMRGLHASAAEKGASYAIGPLEKPAVDKLLATGSLPIPTLALNQATRDRRASNLYQFSLSPENEAAQAASKGAAMGAKRALILYPSGAWGDRLANAFRQQWRNLGGTIAGQATYNPAWSTYDKTLDKLFSGTDYDLTFFVATNAMARKIYPQVSKSAPHPAPVISTSHVYTGTVKPGDKVLEGLYFVDIPWILDTGSTGPLSRRAAKGAATSSPLARLYAMGIDAYRVAPRLTALASNPGAYYPGQTGGLAIDSLGHVTRQLKLGQFTAGGIRLVDPQSLSGQPR</sequence>
<evidence type="ECO:0000256" key="8">
    <source>
        <dbReference type="SAM" id="Phobius"/>
    </source>
</evidence>
<dbReference type="CDD" id="cd06339">
    <property type="entry name" value="PBP1_YraM_LppC_lipoprotein-like"/>
    <property type="match status" value="1"/>
</dbReference>
<keyword evidence="2" id="KW-0133">Cell shape</keyword>
<dbReference type="EMBL" id="JAAIJQ010000020">
    <property type="protein sequence ID" value="NEV61995.1"/>
    <property type="molecule type" value="Genomic_DNA"/>
</dbReference>
<dbReference type="Pfam" id="PF04348">
    <property type="entry name" value="LppC"/>
    <property type="match status" value="1"/>
</dbReference>
<evidence type="ECO:0000256" key="6">
    <source>
        <dbReference type="ARBA" id="ARBA00023237"/>
    </source>
</evidence>
<organism evidence="9 10">
    <name type="scientific">Thiorhodococcus minor</name>
    <dbReference type="NCBI Taxonomy" id="57489"/>
    <lineage>
        <taxon>Bacteria</taxon>
        <taxon>Pseudomonadati</taxon>
        <taxon>Pseudomonadota</taxon>
        <taxon>Gammaproteobacteria</taxon>
        <taxon>Chromatiales</taxon>
        <taxon>Chromatiaceae</taxon>
        <taxon>Thiorhodococcus</taxon>
    </lineage>
</organism>
<keyword evidence="8" id="KW-0812">Transmembrane</keyword>
<dbReference type="GO" id="GO:0008360">
    <property type="term" value="P:regulation of cell shape"/>
    <property type="evidence" value="ECO:0007669"/>
    <property type="project" value="UniProtKB-KW"/>
</dbReference>
<gene>
    <name evidence="9" type="ORF">G3446_08845</name>
</gene>
<dbReference type="PROSITE" id="PS51257">
    <property type="entry name" value="PROKAR_LIPOPROTEIN"/>
    <property type="match status" value="1"/>
</dbReference>
<evidence type="ECO:0000256" key="2">
    <source>
        <dbReference type="ARBA" id="ARBA00022960"/>
    </source>
</evidence>
<dbReference type="InterPro" id="IPR011990">
    <property type="entry name" value="TPR-like_helical_dom_sf"/>
</dbReference>
<dbReference type="InterPro" id="IPR007443">
    <property type="entry name" value="LpoA"/>
</dbReference>
<dbReference type="Gene3D" id="3.40.50.2300">
    <property type="match status" value="2"/>
</dbReference>
<keyword evidence="8" id="KW-1133">Transmembrane helix</keyword>
<dbReference type="SUPFAM" id="SSF53822">
    <property type="entry name" value="Periplasmic binding protein-like I"/>
    <property type="match status" value="1"/>
</dbReference>